<evidence type="ECO:0000313" key="2">
    <source>
        <dbReference type="Proteomes" id="UP000821845"/>
    </source>
</evidence>
<sequence>MTAGQLRKAVGVGVDVSNDTVRRRLPEAGLRNRAAAQKPKLSAASTVKRLQFAGDHLQWTTDDWQDVVFTDESTICTEWSQKLRVYRPALTRQHDFMNAEHNSLTKLAVRSVPPPTQGVDPTATQSAGENEIVVDSVWVAASLKADGYEVIVHGGESLPSSCDTGQESCAADGSLSSLLGSSSETCLEGGPRASPSTMSEAVLPDWASASTSALSETCLAGEPRESTPASSEPCHAGGSRTSSGTTCTDNTPCLGMKSPSWKFRRTIKRLQSRVASCRKTI</sequence>
<name>A0ACB7THG8_HYAAI</name>
<evidence type="ECO:0000313" key="1">
    <source>
        <dbReference type="EMBL" id="KAH6946997.1"/>
    </source>
</evidence>
<protein>
    <submittedName>
        <fullName evidence="1">Uncharacterized protein</fullName>
    </submittedName>
</protein>
<keyword evidence="2" id="KW-1185">Reference proteome</keyword>
<dbReference type="EMBL" id="CM023481">
    <property type="protein sequence ID" value="KAH6946997.1"/>
    <property type="molecule type" value="Genomic_DNA"/>
</dbReference>
<accession>A0ACB7THG8</accession>
<dbReference type="Proteomes" id="UP000821845">
    <property type="component" value="Chromosome 1"/>
</dbReference>
<reference evidence="1" key="1">
    <citation type="submission" date="2020-05" db="EMBL/GenBank/DDBJ databases">
        <title>Large-scale comparative analyses of tick genomes elucidate their genetic diversity and vector capacities.</title>
        <authorList>
            <person name="Jia N."/>
            <person name="Wang J."/>
            <person name="Shi W."/>
            <person name="Du L."/>
            <person name="Sun Y."/>
            <person name="Zhan W."/>
            <person name="Jiang J."/>
            <person name="Wang Q."/>
            <person name="Zhang B."/>
            <person name="Ji P."/>
            <person name="Sakyi L.B."/>
            <person name="Cui X."/>
            <person name="Yuan T."/>
            <person name="Jiang B."/>
            <person name="Yang W."/>
            <person name="Lam T.T.-Y."/>
            <person name="Chang Q."/>
            <person name="Ding S."/>
            <person name="Wang X."/>
            <person name="Zhu J."/>
            <person name="Ruan X."/>
            <person name="Zhao L."/>
            <person name="Wei J."/>
            <person name="Que T."/>
            <person name="Du C."/>
            <person name="Cheng J."/>
            <person name="Dai P."/>
            <person name="Han X."/>
            <person name="Huang E."/>
            <person name="Gao Y."/>
            <person name="Liu J."/>
            <person name="Shao H."/>
            <person name="Ye R."/>
            <person name="Li L."/>
            <person name="Wei W."/>
            <person name="Wang X."/>
            <person name="Wang C."/>
            <person name="Yang T."/>
            <person name="Huo Q."/>
            <person name="Li W."/>
            <person name="Guo W."/>
            <person name="Chen H."/>
            <person name="Zhou L."/>
            <person name="Ni X."/>
            <person name="Tian J."/>
            <person name="Zhou Y."/>
            <person name="Sheng Y."/>
            <person name="Liu T."/>
            <person name="Pan Y."/>
            <person name="Xia L."/>
            <person name="Li J."/>
            <person name="Zhao F."/>
            <person name="Cao W."/>
        </authorList>
    </citation>
    <scope>NUCLEOTIDE SEQUENCE</scope>
    <source>
        <strain evidence="1">Hyas-2018</strain>
    </source>
</reference>
<organism evidence="1 2">
    <name type="scientific">Hyalomma asiaticum</name>
    <name type="common">Tick</name>
    <dbReference type="NCBI Taxonomy" id="266040"/>
    <lineage>
        <taxon>Eukaryota</taxon>
        <taxon>Metazoa</taxon>
        <taxon>Ecdysozoa</taxon>
        <taxon>Arthropoda</taxon>
        <taxon>Chelicerata</taxon>
        <taxon>Arachnida</taxon>
        <taxon>Acari</taxon>
        <taxon>Parasitiformes</taxon>
        <taxon>Ixodida</taxon>
        <taxon>Ixodoidea</taxon>
        <taxon>Ixodidae</taxon>
        <taxon>Hyalomminae</taxon>
        <taxon>Hyalomma</taxon>
    </lineage>
</organism>
<proteinExistence type="predicted"/>
<gene>
    <name evidence="1" type="ORF">HPB50_016621</name>
</gene>
<comment type="caution">
    <text evidence="1">The sequence shown here is derived from an EMBL/GenBank/DDBJ whole genome shotgun (WGS) entry which is preliminary data.</text>
</comment>